<protein>
    <submittedName>
        <fullName evidence="1">Uncharacterized protein</fullName>
    </submittedName>
</protein>
<evidence type="ECO:0000313" key="2">
    <source>
        <dbReference type="Proteomes" id="UP000198688"/>
    </source>
</evidence>
<dbReference type="Proteomes" id="UP000198688">
    <property type="component" value="Chromosome I"/>
</dbReference>
<organism evidence="1 2">
    <name type="scientific">Actinoplanes derwentensis</name>
    <dbReference type="NCBI Taxonomy" id="113562"/>
    <lineage>
        <taxon>Bacteria</taxon>
        <taxon>Bacillati</taxon>
        <taxon>Actinomycetota</taxon>
        <taxon>Actinomycetes</taxon>
        <taxon>Micromonosporales</taxon>
        <taxon>Micromonosporaceae</taxon>
        <taxon>Actinoplanes</taxon>
    </lineage>
</organism>
<gene>
    <name evidence="1" type="ORF">SAMN04489716_1387</name>
</gene>
<evidence type="ECO:0000313" key="1">
    <source>
        <dbReference type="EMBL" id="SDS69706.1"/>
    </source>
</evidence>
<dbReference type="AlphaFoldDB" id="A0A1H1UBU5"/>
<accession>A0A1H1UBU5</accession>
<name>A0A1H1UBU5_9ACTN</name>
<keyword evidence="2" id="KW-1185">Reference proteome</keyword>
<dbReference type="OrthoDB" id="5184850at2"/>
<dbReference type="STRING" id="113562.SAMN04489716_1387"/>
<dbReference type="EMBL" id="LT629758">
    <property type="protein sequence ID" value="SDS69706.1"/>
    <property type="molecule type" value="Genomic_DNA"/>
</dbReference>
<sequence>MNEESRDLSARLAVLDGTIAELVHNGKVAGWLAVQTAPFRNLFFVKQAGCWLLFTWADGTAEIEEDYPPFALLRLRTTPPSSGPV</sequence>
<dbReference type="RefSeq" id="WP_092542643.1">
    <property type="nucleotide sequence ID" value="NZ_BOMJ01000021.1"/>
</dbReference>
<proteinExistence type="predicted"/>
<reference evidence="1 2" key="1">
    <citation type="submission" date="2016-10" db="EMBL/GenBank/DDBJ databases">
        <authorList>
            <person name="de Groot N.N."/>
        </authorList>
    </citation>
    <scope>NUCLEOTIDE SEQUENCE [LARGE SCALE GENOMIC DNA]</scope>
    <source>
        <strain evidence="1 2">DSM 43941</strain>
    </source>
</reference>